<dbReference type="PANTHER" id="PTHR45788:SF4">
    <property type="entry name" value="TRICARBOXYLATE TRANSPORT PROTEIN, MITOCHONDRIAL"/>
    <property type="match status" value="1"/>
</dbReference>
<dbReference type="AlphaFoldDB" id="F2U662"/>
<evidence type="ECO:0000256" key="4">
    <source>
        <dbReference type="ARBA" id="ARBA00022692"/>
    </source>
</evidence>
<dbReference type="InParanoid" id="F2U662"/>
<dbReference type="Proteomes" id="UP000007799">
    <property type="component" value="Unassembled WGS sequence"/>
</dbReference>
<evidence type="ECO:0000256" key="1">
    <source>
        <dbReference type="ARBA" id="ARBA00004225"/>
    </source>
</evidence>
<comment type="similarity">
    <text evidence="2 10">Belongs to the mitochondrial carrier (TC 2.A.29) family.</text>
</comment>
<evidence type="ECO:0000256" key="2">
    <source>
        <dbReference type="ARBA" id="ARBA00006375"/>
    </source>
</evidence>
<dbReference type="InterPro" id="IPR049563">
    <property type="entry name" value="TXTP-like"/>
</dbReference>
<dbReference type="GO" id="GO:0071913">
    <property type="term" value="F:citrate secondary active transmembrane transporter activity"/>
    <property type="evidence" value="ECO:0007669"/>
    <property type="project" value="TreeGrafter"/>
</dbReference>
<dbReference type="SUPFAM" id="SSF103506">
    <property type="entry name" value="Mitochondrial carrier"/>
    <property type="match status" value="1"/>
</dbReference>
<evidence type="ECO:0000256" key="10">
    <source>
        <dbReference type="RuleBase" id="RU000488"/>
    </source>
</evidence>
<dbReference type="Gene3D" id="1.50.40.10">
    <property type="entry name" value="Mitochondrial carrier domain"/>
    <property type="match status" value="1"/>
</dbReference>
<keyword evidence="12" id="KW-1185">Reference proteome</keyword>
<keyword evidence="3 10" id="KW-0813">Transport</keyword>
<organism evidence="12">
    <name type="scientific">Salpingoeca rosetta (strain ATCC 50818 / BSB-021)</name>
    <dbReference type="NCBI Taxonomy" id="946362"/>
    <lineage>
        <taxon>Eukaryota</taxon>
        <taxon>Choanoflagellata</taxon>
        <taxon>Craspedida</taxon>
        <taxon>Salpingoecidae</taxon>
        <taxon>Salpingoeca</taxon>
    </lineage>
</organism>
<evidence type="ECO:0000256" key="5">
    <source>
        <dbReference type="ARBA" id="ARBA00022737"/>
    </source>
</evidence>
<dbReference type="Pfam" id="PF00153">
    <property type="entry name" value="Mito_carr"/>
    <property type="match status" value="2"/>
</dbReference>
<dbReference type="eggNOG" id="ENOG502RYD4">
    <property type="taxonomic scope" value="Eukaryota"/>
</dbReference>
<evidence type="ECO:0000256" key="9">
    <source>
        <dbReference type="PROSITE-ProRule" id="PRU00282"/>
    </source>
</evidence>
<dbReference type="OMA" id="IRNEMFK"/>
<keyword evidence="8 9" id="KW-0472">Membrane</keyword>
<dbReference type="OrthoDB" id="756301at2759"/>
<dbReference type="GO" id="GO:0006843">
    <property type="term" value="P:mitochondrial citrate transmembrane transport"/>
    <property type="evidence" value="ECO:0007669"/>
    <property type="project" value="TreeGrafter"/>
</dbReference>
<evidence type="ECO:0000256" key="6">
    <source>
        <dbReference type="ARBA" id="ARBA00022989"/>
    </source>
</evidence>
<dbReference type="InterPro" id="IPR018108">
    <property type="entry name" value="MCP_transmembrane"/>
</dbReference>
<dbReference type="PROSITE" id="PS50920">
    <property type="entry name" value="SOLCAR"/>
    <property type="match status" value="1"/>
</dbReference>
<dbReference type="STRING" id="946362.F2U662"/>
<evidence type="ECO:0000313" key="12">
    <source>
        <dbReference type="Proteomes" id="UP000007799"/>
    </source>
</evidence>
<evidence type="ECO:0000256" key="8">
    <source>
        <dbReference type="ARBA" id="ARBA00023136"/>
    </source>
</evidence>
<gene>
    <name evidence="11" type="ORF">PTSG_03639</name>
</gene>
<proteinExistence type="inferred from homology"/>
<name>F2U662_SALR5</name>
<dbReference type="PANTHER" id="PTHR45788">
    <property type="entry name" value="SUCCINATE/FUMARATE MITOCHONDRIAL TRANSPORTER-RELATED"/>
    <property type="match status" value="1"/>
</dbReference>
<feature type="repeat" description="Solcar" evidence="9">
    <location>
        <begin position="185"/>
        <end position="266"/>
    </location>
</feature>
<reference evidence="11" key="1">
    <citation type="submission" date="2009-08" db="EMBL/GenBank/DDBJ databases">
        <title>Annotation of Salpingoeca rosetta.</title>
        <authorList>
            <consortium name="The Broad Institute Genome Sequencing Platform"/>
            <person name="Russ C."/>
            <person name="Cuomo C."/>
            <person name="Burger G."/>
            <person name="Gray M.W."/>
            <person name="Holland P.W.H."/>
            <person name="King N."/>
            <person name="Lang F.B.F."/>
            <person name="Roger A.J."/>
            <person name="Ruiz-Trillo I."/>
            <person name="Young S.K."/>
            <person name="Zeng Q."/>
            <person name="Gargeya S."/>
            <person name="Alvarado L."/>
            <person name="Berlin A."/>
            <person name="Chapman S.B."/>
            <person name="Chen Z."/>
            <person name="Freedman E."/>
            <person name="Gellesch M."/>
            <person name="Goldberg J."/>
            <person name="Griggs A."/>
            <person name="Gujja S."/>
            <person name="Heilman E."/>
            <person name="Heiman D."/>
            <person name="Howarth C."/>
            <person name="Mehta T."/>
            <person name="Neiman D."/>
            <person name="Pearson M."/>
            <person name="Roberts A."/>
            <person name="Saif S."/>
            <person name="Shea T."/>
            <person name="Shenoy N."/>
            <person name="Sisk P."/>
            <person name="Stolte C."/>
            <person name="Sykes S."/>
            <person name="White J."/>
            <person name="Yandava C."/>
            <person name="Haas B."/>
            <person name="Nusbaum C."/>
            <person name="Birren B."/>
        </authorList>
    </citation>
    <scope>NUCLEOTIDE SEQUENCE [LARGE SCALE GENOMIC DNA]</scope>
    <source>
        <strain evidence="11">ATCC 50818</strain>
    </source>
</reference>
<dbReference type="KEGG" id="sre:PTSG_03639"/>
<dbReference type="RefSeq" id="XP_004995367.1">
    <property type="nucleotide sequence ID" value="XM_004995310.1"/>
</dbReference>
<evidence type="ECO:0000313" key="11">
    <source>
        <dbReference type="EMBL" id="EGD83003.1"/>
    </source>
</evidence>
<evidence type="ECO:0000256" key="7">
    <source>
        <dbReference type="ARBA" id="ARBA00023128"/>
    </source>
</evidence>
<comment type="subcellular location">
    <subcellularLocation>
        <location evidence="1">Mitochondrion membrane</location>
        <topology evidence="1">Multi-pass membrane protein</topology>
    </subcellularLocation>
</comment>
<protein>
    <submittedName>
        <fullName evidence="11">Uncharacterized protein</fullName>
    </submittedName>
</protein>
<dbReference type="GO" id="GO:0031966">
    <property type="term" value="C:mitochondrial membrane"/>
    <property type="evidence" value="ECO:0007669"/>
    <property type="project" value="UniProtKB-SubCell"/>
</dbReference>
<keyword evidence="4 9" id="KW-0812">Transmembrane</keyword>
<accession>F2U662</accession>
<dbReference type="EMBL" id="GL832962">
    <property type="protein sequence ID" value="EGD83003.1"/>
    <property type="molecule type" value="Genomic_DNA"/>
</dbReference>
<sequence>MAPKSAEQATAYFCASGAAAVVNFPLWKASAMGQSGYTLHAKTMYGRMLESLQPPWRGVFAVMGGMTWARAAIFYGSDKGRHLLQAAGVGHSASIALPPLAISTCVQVVNMPLIRCSIMLQNPTATQTSLWQMGKHIVHKRGFFALWHGLSAGIFKTVPKYVTAVYVKEMMDEWLAPVDSTDRTAVLVRSAKKSVIAGLAGATLTNPLDVIRNTMFQTETSMFQTIKHLHAKKGWRFLYQGLGKNLVAVAVPVSLTIFLTDAFSRILA</sequence>
<keyword evidence="6" id="KW-1133">Transmembrane helix</keyword>
<dbReference type="GeneID" id="16075949"/>
<dbReference type="InterPro" id="IPR023395">
    <property type="entry name" value="MCP_dom_sf"/>
</dbReference>
<evidence type="ECO:0000256" key="3">
    <source>
        <dbReference type="ARBA" id="ARBA00022448"/>
    </source>
</evidence>
<keyword evidence="7" id="KW-0496">Mitochondrion</keyword>
<keyword evidence="5" id="KW-0677">Repeat</keyword>